<sequence>MNSISTGSAPHPTGTPLDTNGQPLKTLPPFHSITVDGVVCGVDDSGTTACKDPQGRGFVLSPHGSGWLPHV</sequence>
<gene>
    <name evidence="2" type="ORF">DFS55_23405</name>
</gene>
<dbReference type="Proteomes" id="UP000259236">
    <property type="component" value="Chromosome"/>
</dbReference>
<evidence type="ECO:0000313" key="2">
    <source>
        <dbReference type="EMBL" id="AXO25190.1"/>
    </source>
</evidence>
<proteinExistence type="predicted"/>
<accession>A0A3B6XDN7</accession>
<dbReference type="AlphaFoldDB" id="A0A3B6XDN7"/>
<reference evidence="2 3" key="1">
    <citation type="submission" date="2018-05" db="EMBL/GenBank/DDBJ databases">
        <title>Sequencing and annotation of Mycobacterium avium strain 109 (MAC109).</title>
        <authorList>
            <person name="Matern W.M."/>
            <person name="Bader J.S."/>
            <person name="Karakousis P.C."/>
        </authorList>
    </citation>
    <scope>NUCLEOTIDE SEQUENCE [LARGE SCALE GENOMIC DNA]</scope>
    <source>
        <strain evidence="2 3">MAC109</strain>
    </source>
</reference>
<protein>
    <submittedName>
        <fullName evidence="2">Uncharacterized protein</fullName>
    </submittedName>
</protein>
<evidence type="ECO:0000313" key="3">
    <source>
        <dbReference type="Proteomes" id="UP000259236"/>
    </source>
</evidence>
<feature type="region of interest" description="Disordered" evidence="1">
    <location>
        <begin position="1"/>
        <end position="28"/>
    </location>
</feature>
<organism evidence="2 3">
    <name type="scientific">Mycobacterium avium subsp. hominissuis</name>
    <dbReference type="NCBI Taxonomy" id="439334"/>
    <lineage>
        <taxon>Bacteria</taxon>
        <taxon>Bacillati</taxon>
        <taxon>Actinomycetota</taxon>
        <taxon>Actinomycetes</taxon>
        <taxon>Mycobacteriales</taxon>
        <taxon>Mycobacteriaceae</taxon>
        <taxon>Mycobacterium</taxon>
        <taxon>Mycobacterium avium complex (MAC)</taxon>
    </lineage>
</organism>
<evidence type="ECO:0000256" key="1">
    <source>
        <dbReference type="SAM" id="MobiDB-lite"/>
    </source>
</evidence>
<name>A0A3B6XDN7_MYCAV</name>
<dbReference type="EMBL" id="CP029332">
    <property type="protein sequence ID" value="AXO25190.1"/>
    <property type="molecule type" value="Genomic_DNA"/>
</dbReference>